<feature type="region of interest" description="Disordered" evidence="1">
    <location>
        <begin position="1"/>
        <end position="43"/>
    </location>
</feature>
<sequence>MSDMHKDKGHHDGKGDSGEDDEAAGDIGQEEEDNDNSYYSSENSHLLKLKDRILDKRRGIKDGPYLYILGQILFYLSEFLMNPIGNSDRVSSRLLTYD</sequence>
<feature type="transmembrane region" description="Helical" evidence="2">
    <location>
        <begin position="65"/>
        <end position="85"/>
    </location>
</feature>
<keyword evidence="2" id="KW-0472">Membrane</keyword>
<reference evidence="3" key="1">
    <citation type="journal article" date="2014" name="Front. Microbiol.">
        <title>High frequency of phylogenetically diverse reductive dehalogenase-homologous genes in deep subseafloor sedimentary metagenomes.</title>
        <authorList>
            <person name="Kawai M."/>
            <person name="Futagami T."/>
            <person name="Toyoda A."/>
            <person name="Takaki Y."/>
            <person name="Nishi S."/>
            <person name="Hori S."/>
            <person name="Arai W."/>
            <person name="Tsubouchi T."/>
            <person name="Morono Y."/>
            <person name="Uchiyama I."/>
            <person name="Ito T."/>
            <person name="Fujiyama A."/>
            <person name="Inagaki F."/>
            <person name="Takami H."/>
        </authorList>
    </citation>
    <scope>NUCLEOTIDE SEQUENCE</scope>
    <source>
        <strain evidence="3">Expedition CK06-06</strain>
    </source>
</reference>
<evidence type="ECO:0000256" key="1">
    <source>
        <dbReference type="SAM" id="MobiDB-lite"/>
    </source>
</evidence>
<name>X1I1B8_9ZZZZ</name>
<gene>
    <name evidence="3" type="ORF">S03H2_27722</name>
</gene>
<feature type="compositionally biased region" description="Basic and acidic residues" evidence="1">
    <location>
        <begin position="1"/>
        <end position="17"/>
    </location>
</feature>
<evidence type="ECO:0000256" key="2">
    <source>
        <dbReference type="SAM" id="Phobius"/>
    </source>
</evidence>
<dbReference type="AlphaFoldDB" id="X1I1B8"/>
<accession>X1I1B8</accession>
<protein>
    <submittedName>
        <fullName evidence="3">Uncharacterized protein</fullName>
    </submittedName>
</protein>
<feature type="compositionally biased region" description="Acidic residues" evidence="1">
    <location>
        <begin position="18"/>
        <end position="35"/>
    </location>
</feature>
<keyword evidence="2" id="KW-1133">Transmembrane helix</keyword>
<comment type="caution">
    <text evidence="3">The sequence shown here is derived from an EMBL/GenBank/DDBJ whole genome shotgun (WGS) entry which is preliminary data.</text>
</comment>
<proteinExistence type="predicted"/>
<evidence type="ECO:0000313" key="3">
    <source>
        <dbReference type="EMBL" id="GAH51358.1"/>
    </source>
</evidence>
<organism evidence="3">
    <name type="scientific">marine sediment metagenome</name>
    <dbReference type="NCBI Taxonomy" id="412755"/>
    <lineage>
        <taxon>unclassified sequences</taxon>
        <taxon>metagenomes</taxon>
        <taxon>ecological metagenomes</taxon>
    </lineage>
</organism>
<keyword evidence="2" id="KW-0812">Transmembrane</keyword>
<dbReference type="EMBL" id="BARU01016685">
    <property type="protein sequence ID" value="GAH51358.1"/>
    <property type="molecule type" value="Genomic_DNA"/>
</dbReference>